<accession>A0A1Y2EC48</accession>
<keyword evidence="2" id="KW-1185">Reference proteome</keyword>
<evidence type="ECO:0000313" key="2">
    <source>
        <dbReference type="Proteomes" id="UP000193689"/>
    </source>
</evidence>
<dbReference type="InParanoid" id="A0A1Y2EC48"/>
<dbReference type="RefSeq" id="XP_040719123.1">
    <property type="nucleotide sequence ID" value="XM_040853630.1"/>
</dbReference>
<evidence type="ECO:0000313" key="1">
    <source>
        <dbReference type="EMBL" id="ORY68836.1"/>
    </source>
</evidence>
<dbReference type="EMBL" id="MCFJ01000003">
    <property type="protein sequence ID" value="ORY68836.1"/>
    <property type="molecule type" value="Genomic_DNA"/>
</dbReference>
<reference evidence="1 2" key="1">
    <citation type="submission" date="2016-07" db="EMBL/GenBank/DDBJ databases">
        <title>Pervasive Adenine N6-methylation of Active Genes in Fungi.</title>
        <authorList>
            <consortium name="DOE Joint Genome Institute"/>
            <person name="Mondo S.J."/>
            <person name="Dannebaum R.O."/>
            <person name="Kuo R.C."/>
            <person name="Labutti K."/>
            <person name="Haridas S."/>
            <person name="Kuo A."/>
            <person name="Salamov A."/>
            <person name="Ahrendt S.R."/>
            <person name="Lipzen A."/>
            <person name="Sullivan W."/>
            <person name="Andreopoulos W.B."/>
            <person name="Clum A."/>
            <person name="Lindquist E."/>
            <person name="Daum C."/>
            <person name="Ramamoorthy G.K."/>
            <person name="Gryganskyi A."/>
            <person name="Culley D."/>
            <person name="Magnuson J.K."/>
            <person name="James T.Y."/>
            <person name="O'Malley M.A."/>
            <person name="Stajich J.E."/>
            <person name="Spatafora J.W."/>
            <person name="Visel A."/>
            <person name="Grigoriev I.V."/>
        </authorList>
    </citation>
    <scope>NUCLEOTIDE SEQUENCE [LARGE SCALE GENOMIC DNA]</scope>
    <source>
        <strain evidence="1 2">CBS 129021</strain>
    </source>
</reference>
<organism evidence="1 2">
    <name type="scientific">Pseudomassariella vexata</name>
    <dbReference type="NCBI Taxonomy" id="1141098"/>
    <lineage>
        <taxon>Eukaryota</taxon>
        <taxon>Fungi</taxon>
        <taxon>Dikarya</taxon>
        <taxon>Ascomycota</taxon>
        <taxon>Pezizomycotina</taxon>
        <taxon>Sordariomycetes</taxon>
        <taxon>Xylariomycetidae</taxon>
        <taxon>Amphisphaeriales</taxon>
        <taxon>Pseudomassariaceae</taxon>
        <taxon>Pseudomassariella</taxon>
    </lineage>
</organism>
<comment type="caution">
    <text evidence="1">The sequence shown here is derived from an EMBL/GenBank/DDBJ whole genome shotgun (WGS) entry which is preliminary data.</text>
</comment>
<sequence>MGKSAVRLKIQTKVAGRILRDKRLRNTEALFSLDATATKNLVRMRITLERSLQRSLEPQKRRGMMRLKSLRIESSAAPPGHVFETLTQSSAQVAFRLTKAREPSLLVPIPKWDLPLSRLRRTCFDRHLEIQGQSLFSILLLPICAQWTDEDHRGSSTSNL</sequence>
<protein>
    <submittedName>
        <fullName evidence="1">Uncharacterized protein</fullName>
    </submittedName>
</protein>
<dbReference type="AlphaFoldDB" id="A0A1Y2EC48"/>
<gene>
    <name evidence="1" type="ORF">BCR38DRAFT_140030</name>
</gene>
<dbReference type="Proteomes" id="UP000193689">
    <property type="component" value="Unassembled WGS sequence"/>
</dbReference>
<name>A0A1Y2EC48_9PEZI</name>
<dbReference type="GeneID" id="63769842"/>
<proteinExistence type="predicted"/>